<dbReference type="Pfam" id="PF14497">
    <property type="entry name" value="GST_C_3"/>
    <property type="match status" value="1"/>
</dbReference>
<dbReference type="InterPro" id="IPR036249">
    <property type="entry name" value="Thioredoxin-like_sf"/>
</dbReference>
<dbReference type="Pfam" id="PF02798">
    <property type="entry name" value="GST_N"/>
    <property type="match status" value="1"/>
</dbReference>
<evidence type="ECO:0000256" key="2">
    <source>
        <dbReference type="SAM" id="Phobius"/>
    </source>
</evidence>
<reference evidence="5" key="1">
    <citation type="submission" date="2018-11" db="EMBL/GenBank/DDBJ databases">
        <authorList>
            <person name="Alioto T."/>
            <person name="Alioto T."/>
        </authorList>
    </citation>
    <scope>NUCLEOTIDE SEQUENCE</scope>
</reference>
<dbReference type="SFLD" id="SFLDG00358">
    <property type="entry name" value="Main_(cytGST)"/>
    <property type="match status" value="1"/>
</dbReference>
<dbReference type="PANTHER" id="PTHR44051">
    <property type="entry name" value="GLUTATHIONE S-TRANSFERASE-RELATED"/>
    <property type="match status" value="1"/>
</dbReference>
<dbReference type="InterPro" id="IPR004045">
    <property type="entry name" value="Glutathione_S-Trfase_N"/>
</dbReference>
<accession>A0A8B6CI90</accession>
<feature type="domain" description="GST C-terminal" evidence="4">
    <location>
        <begin position="127"/>
        <end position="249"/>
    </location>
</feature>
<organism evidence="5 6">
    <name type="scientific">Mytilus galloprovincialis</name>
    <name type="common">Mediterranean mussel</name>
    <dbReference type="NCBI Taxonomy" id="29158"/>
    <lineage>
        <taxon>Eukaryota</taxon>
        <taxon>Metazoa</taxon>
        <taxon>Spiralia</taxon>
        <taxon>Lophotrochozoa</taxon>
        <taxon>Mollusca</taxon>
        <taxon>Bivalvia</taxon>
        <taxon>Autobranchia</taxon>
        <taxon>Pteriomorphia</taxon>
        <taxon>Mytilida</taxon>
        <taxon>Mytiloidea</taxon>
        <taxon>Mytilidae</taxon>
        <taxon>Mytilinae</taxon>
        <taxon>Mytilus</taxon>
    </lineage>
</organism>
<dbReference type="EMBL" id="UYJE01001770">
    <property type="protein sequence ID" value="VDI04958.1"/>
    <property type="molecule type" value="Genomic_DNA"/>
</dbReference>
<comment type="caution">
    <text evidence="5">The sequence shown here is derived from an EMBL/GenBank/DDBJ whole genome shotgun (WGS) entry which is preliminary data.</text>
</comment>
<dbReference type="AlphaFoldDB" id="A0A8B6CI90"/>
<evidence type="ECO:0000313" key="6">
    <source>
        <dbReference type="Proteomes" id="UP000596742"/>
    </source>
</evidence>
<dbReference type="PROSITE" id="PS50404">
    <property type="entry name" value="GST_NTER"/>
    <property type="match status" value="1"/>
</dbReference>
<dbReference type="Gene3D" id="3.40.30.10">
    <property type="entry name" value="Glutaredoxin"/>
    <property type="match status" value="1"/>
</dbReference>
<keyword evidence="2" id="KW-0812">Transmembrane</keyword>
<dbReference type="OrthoDB" id="2309723at2759"/>
<keyword evidence="2" id="KW-0472">Membrane</keyword>
<dbReference type="PANTHER" id="PTHR44051:SF8">
    <property type="entry name" value="GLUTATHIONE S-TRANSFERASE GSTA"/>
    <property type="match status" value="1"/>
</dbReference>
<comment type="similarity">
    <text evidence="1">Belongs to the GST superfamily.</text>
</comment>
<feature type="domain" description="GST N-terminal" evidence="3">
    <location>
        <begin position="39"/>
        <end position="124"/>
    </location>
</feature>
<dbReference type="InterPro" id="IPR040079">
    <property type="entry name" value="Glutathione_S-Trfase"/>
</dbReference>
<protein>
    <submittedName>
        <fullName evidence="5">Uncharacterized protein</fullName>
    </submittedName>
</protein>
<dbReference type="SFLD" id="SFLDS00019">
    <property type="entry name" value="Glutathione_Transferase_(cytos"/>
    <property type="match status" value="1"/>
</dbReference>
<name>A0A8B6CI90_MYTGA</name>
<sequence length="249" mass="28914">MEQLQKFVSNKFTLTLCFGGISALTAFTILRNKKGNNSQKKGKLYFHSVFRSNRCIWLLRELNAVEDYELIDVDVWDKTSNESKSYTETVHPHTTVPALQYDDLTLLESGAICMHLAEKYHSLIPTDLGDLYNIMFYVCATLDEVQEKLFVQFFFNEKNGTEDKNEIEHATQKFNACAKYLVTRLRGKEYICGDKFSVADCVLGYNMWWASEMKEGILIQKYPELLSYLERLKSRPAFQQTWKSSKPVM</sequence>
<dbReference type="SUPFAM" id="SSF47616">
    <property type="entry name" value="GST C-terminal domain-like"/>
    <property type="match status" value="1"/>
</dbReference>
<feature type="transmembrane region" description="Helical" evidence="2">
    <location>
        <begin position="12"/>
        <end position="30"/>
    </location>
</feature>
<dbReference type="InterPro" id="IPR036282">
    <property type="entry name" value="Glutathione-S-Trfase_C_sf"/>
</dbReference>
<dbReference type="Proteomes" id="UP000596742">
    <property type="component" value="Unassembled WGS sequence"/>
</dbReference>
<gene>
    <name evidence="5" type="ORF">MGAL_10B064349</name>
</gene>
<keyword evidence="2" id="KW-1133">Transmembrane helix</keyword>
<dbReference type="CDD" id="cd03046">
    <property type="entry name" value="GST_N_GTT1_like"/>
    <property type="match status" value="1"/>
</dbReference>
<dbReference type="InterPro" id="IPR004046">
    <property type="entry name" value="GST_C"/>
</dbReference>
<keyword evidence="6" id="KW-1185">Reference proteome</keyword>
<evidence type="ECO:0000313" key="5">
    <source>
        <dbReference type="EMBL" id="VDI04958.1"/>
    </source>
</evidence>
<evidence type="ECO:0000259" key="3">
    <source>
        <dbReference type="PROSITE" id="PS50404"/>
    </source>
</evidence>
<dbReference type="InterPro" id="IPR010987">
    <property type="entry name" value="Glutathione-S-Trfase_C-like"/>
</dbReference>
<dbReference type="Gene3D" id="1.20.1050.10">
    <property type="match status" value="1"/>
</dbReference>
<dbReference type="SUPFAM" id="SSF52833">
    <property type="entry name" value="Thioredoxin-like"/>
    <property type="match status" value="1"/>
</dbReference>
<dbReference type="PROSITE" id="PS50405">
    <property type="entry name" value="GST_CTER"/>
    <property type="match status" value="1"/>
</dbReference>
<evidence type="ECO:0000259" key="4">
    <source>
        <dbReference type="PROSITE" id="PS50405"/>
    </source>
</evidence>
<proteinExistence type="inferred from homology"/>
<evidence type="ECO:0000256" key="1">
    <source>
        <dbReference type="ARBA" id="ARBA00007409"/>
    </source>
</evidence>